<organism evidence="2 3">
    <name type="scientific">Leersia perrieri</name>
    <dbReference type="NCBI Taxonomy" id="77586"/>
    <lineage>
        <taxon>Eukaryota</taxon>
        <taxon>Viridiplantae</taxon>
        <taxon>Streptophyta</taxon>
        <taxon>Embryophyta</taxon>
        <taxon>Tracheophyta</taxon>
        <taxon>Spermatophyta</taxon>
        <taxon>Magnoliopsida</taxon>
        <taxon>Liliopsida</taxon>
        <taxon>Poales</taxon>
        <taxon>Poaceae</taxon>
        <taxon>BOP clade</taxon>
        <taxon>Oryzoideae</taxon>
        <taxon>Oryzeae</taxon>
        <taxon>Oryzinae</taxon>
        <taxon>Leersia</taxon>
    </lineage>
</organism>
<feature type="compositionally biased region" description="Basic and acidic residues" evidence="1">
    <location>
        <begin position="35"/>
        <end position="44"/>
    </location>
</feature>
<evidence type="ECO:0000256" key="1">
    <source>
        <dbReference type="SAM" id="MobiDB-lite"/>
    </source>
</evidence>
<sequence>MAEYLFNYPIVMPDRGSTRQSTWVTCQSTTRRARHPLDGGDQKRYASHGTQSPALTRSSLTRPKSILVCANCPGM</sequence>
<feature type="region of interest" description="Disordered" evidence="1">
    <location>
        <begin position="26"/>
        <end position="57"/>
    </location>
</feature>
<reference evidence="3" key="2">
    <citation type="submission" date="2013-12" db="EMBL/GenBank/DDBJ databases">
        <authorList>
            <person name="Yu Y."/>
            <person name="Lee S."/>
            <person name="de Baynast K."/>
            <person name="Wissotski M."/>
            <person name="Liu L."/>
            <person name="Talag J."/>
            <person name="Goicoechea J."/>
            <person name="Angelova A."/>
            <person name="Jetty R."/>
            <person name="Kudrna D."/>
            <person name="Golser W."/>
            <person name="Rivera L."/>
            <person name="Zhang J."/>
            <person name="Wing R."/>
        </authorList>
    </citation>
    <scope>NUCLEOTIDE SEQUENCE</scope>
</reference>
<protein>
    <submittedName>
        <fullName evidence="2">Uncharacterized protein</fullName>
    </submittedName>
</protein>
<reference evidence="2" key="3">
    <citation type="submission" date="2015-04" db="UniProtKB">
        <authorList>
            <consortium name="EnsemblPlants"/>
        </authorList>
    </citation>
    <scope>IDENTIFICATION</scope>
</reference>
<dbReference type="Gramene" id="LPERR11G05990.1">
    <property type="protein sequence ID" value="LPERR11G05990.1"/>
    <property type="gene ID" value="LPERR11G05990"/>
</dbReference>
<reference evidence="2 3" key="1">
    <citation type="submission" date="2012-08" db="EMBL/GenBank/DDBJ databases">
        <title>Oryza genome evolution.</title>
        <authorList>
            <person name="Wing R.A."/>
        </authorList>
    </citation>
    <scope>NUCLEOTIDE SEQUENCE</scope>
</reference>
<dbReference type="EnsemblPlants" id="LPERR11G05990.1">
    <property type="protein sequence ID" value="LPERR11G05990.1"/>
    <property type="gene ID" value="LPERR11G05990"/>
</dbReference>
<evidence type="ECO:0000313" key="2">
    <source>
        <dbReference type="EnsemblPlants" id="LPERR11G05990.1"/>
    </source>
</evidence>
<dbReference type="AlphaFoldDB" id="A0A0D9XQB3"/>
<feature type="compositionally biased region" description="Polar residues" evidence="1">
    <location>
        <begin position="48"/>
        <end position="57"/>
    </location>
</feature>
<proteinExistence type="predicted"/>
<keyword evidence="3" id="KW-1185">Reference proteome</keyword>
<dbReference type="HOGENOM" id="CLU_2674654_0_0_1"/>
<name>A0A0D9XQB3_9ORYZ</name>
<dbReference type="Proteomes" id="UP000032180">
    <property type="component" value="Chromosome 11"/>
</dbReference>
<accession>A0A0D9XQB3</accession>
<evidence type="ECO:0000313" key="3">
    <source>
        <dbReference type="Proteomes" id="UP000032180"/>
    </source>
</evidence>